<organism evidence="1 2">
    <name type="scientific">Ustilago trichophora</name>
    <dbReference type="NCBI Taxonomy" id="86804"/>
    <lineage>
        <taxon>Eukaryota</taxon>
        <taxon>Fungi</taxon>
        <taxon>Dikarya</taxon>
        <taxon>Basidiomycota</taxon>
        <taxon>Ustilaginomycotina</taxon>
        <taxon>Ustilaginomycetes</taxon>
        <taxon>Ustilaginales</taxon>
        <taxon>Ustilaginaceae</taxon>
        <taxon>Ustilago</taxon>
    </lineage>
</organism>
<evidence type="ECO:0000313" key="1">
    <source>
        <dbReference type="EMBL" id="SPO28414.1"/>
    </source>
</evidence>
<protein>
    <submittedName>
        <fullName evidence="1">Uncharacterized protein</fullName>
    </submittedName>
</protein>
<sequence length="153" mass="16517">MWIAVAHFGCADQSKAQLTARLCDQITQSADTASICRNDCWNIRPNMAFGNVKMVTIHNITPLEGRAREWQFRGSIGFGSRSFAAPQFAITLQGTACAGSECFARNNAAAAVAPSRGIPLPSSSSLFELLPITIPSIIASTHRVPRQVYCTSE</sequence>
<dbReference type="EMBL" id="OOIN01000022">
    <property type="protein sequence ID" value="SPO28414.1"/>
    <property type="molecule type" value="Genomic_DNA"/>
</dbReference>
<name>A0A5C3ECL5_9BASI</name>
<keyword evidence="2" id="KW-1185">Reference proteome</keyword>
<dbReference type="Proteomes" id="UP000324022">
    <property type="component" value="Unassembled WGS sequence"/>
</dbReference>
<dbReference type="AlphaFoldDB" id="A0A5C3ECL5"/>
<reference evidence="1 2" key="1">
    <citation type="submission" date="2018-03" db="EMBL/GenBank/DDBJ databases">
        <authorList>
            <person name="Guldener U."/>
        </authorList>
    </citation>
    <scope>NUCLEOTIDE SEQUENCE [LARGE SCALE GENOMIC DNA]</scope>
    <source>
        <strain evidence="1 2">NBRC100155</strain>
    </source>
</reference>
<evidence type="ECO:0000313" key="2">
    <source>
        <dbReference type="Proteomes" id="UP000324022"/>
    </source>
</evidence>
<accession>A0A5C3ECL5</accession>
<gene>
    <name evidence="1" type="ORF">UTRI_04811</name>
</gene>
<proteinExistence type="predicted"/>